<dbReference type="Pfam" id="PF04832">
    <property type="entry name" value="SOUL"/>
    <property type="match status" value="2"/>
</dbReference>
<evidence type="ECO:0000256" key="1">
    <source>
        <dbReference type="ARBA" id="ARBA00009817"/>
    </source>
</evidence>
<dbReference type="Gene3D" id="3.20.80.10">
    <property type="entry name" value="Regulatory factor, effector binding domain"/>
    <property type="match status" value="2"/>
</dbReference>
<dbReference type="Proteomes" id="UP000186817">
    <property type="component" value="Unassembled WGS sequence"/>
</dbReference>
<proteinExistence type="inferred from homology"/>
<dbReference type="PANTHER" id="PTHR11220">
    <property type="entry name" value="HEME-BINDING PROTEIN-RELATED"/>
    <property type="match status" value="1"/>
</dbReference>
<dbReference type="SUPFAM" id="SSF55136">
    <property type="entry name" value="Probable bacterial effector-binding domain"/>
    <property type="match status" value="1"/>
</dbReference>
<name>A0A1Q9DVZ4_SYMMI</name>
<gene>
    <name evidence="2" type="ORF">AK812_SmicGene18097</name>
</gene>
<dbReference type="PANTHER" id="PTHR11220:SF58">
    <property type="entry name" value="SOUL HEME-BINDING FAMILY PROTEIN"/>
    <property type="match status" value="1"/>
</dbReference>
<dbReference type="InterPro" id="IPR006917">
    <property type="entry name" value="SOUL_heme-bd"/>
</dbReference>
<keyword evidence="3" id="KW-1185">Reference proteome</keyword>
<organism evidence="2 3">
    <name type="scientific">Symbiodinium microadriaticum</name>
    <name type="common">Dinoflagellate</name>
    <name type="synonym">Zooxanthella microadriatica</name>
    <dbReference type="NCBI Taxonomy" id="2951"/>
    <lineage>
        <taxon>Eukaryota</taxon>
        <taxon>Sar</taxon>
        <taxon>Alveolata</taxon>
        <taxon>Dinophyceae</taxon>
        <taxon>Suessiales</taxon>
        <taxon>Symbiodiniaceae</taxon>
        <taxon>Symbiodinium</taxon>
    </lineage>
</organism>
<protein>
    <submittedName>
        <fullName evidence="2">Heme-binding-like protein, chloroplastic</fullName>
    </submittedName>
</protein>
<dbReference type="InterPro" id="IPR011256">
    <property type="entry name" value="Reg_factor_effector_dom_sf"/>
</dbReference>
<comment type="similarity">
    <text evidence="1">Belongs to the HEBP family.</text>
</comment>
<evidence type="ECO:0000313" key="3">
    <source>
        <dbReference type="Proteomes" id="UP000186817"/>
    </source>
</evidence>
<reference evidence="2 3" key="1">
    <citation type="submission" date="2016-02" db="EMBL/GenBank/DDBJ databases">
        <title>Genome analysis of coral dinoflagellate symbionts highlights evolutionary adaptations to a symbiotic lifestyle.</title>
        <authorList>
            <person name="Aranda M."/>
            <person name="Li Y."/>
            <person name="Liew Y.J."/>
            <person name="Baumgarten S."/>
            <person name="Simakov O."/>
            <person name="Wilson M."/>
            <person name="Piel J."/>
            <person name="Ashoor H."/>
            <person name="Bougouffa S."/>
            <person name="Bajic V.B."/>
            <person name="Ryu T."/>
            <person name="Ravasi T."/>
            <person name="Bayer T."/>
            <person name="Micklem G."/>
            <person name="Kim H."/>
            <person name="Bhak J."/>
            <person name="Lajeunesse T.C."/>
            <person name="Voolstra C.R."/>
        </authorList>
    </citation>
    <scope>NUCLEOTIDE SEQUENCE [LARGE SCALE GENOMIC DNA]</scope>
    <source>
        <strain evidence="2 3">CCMP2467</strain>
    </source>
</reference>
<comment type="caution">
    <text evidence="2">The sequence shown here is derived from an EMBL/GenBank/DDBJ whole genome shotgun (WGS) entry which is preliminary data.</text>
</comment>
<evidence type="ECO:0000313" key="2">
    <source>
        <dbReference type="EMBL" id="OLP99353.1"/>
    </source>
</evidence>
<dbReference type="EMBL" id="LSRX01000365">
    <property type="protein sequence ID" value="OLP99353.1"/>
    <property type="molecule type" value="Genomic_DNA"/>
</dbReference>
<dbReference type="AlphaFoldDB" id="A0A1Q9DVZ4"/>
<dbReference type="OMA" id="MTTPVEC"/>
<sequence>MSSFRGLQHDAVDRPPCPKTALFATMGIVFGIIHEEMPEYKMHGTVGGMQCREYAPSWVAKVCSDDYPDAKTEKKFMNEAFWTLAGYIGAVSEPKNQSMKTSDKEAIAMTAPVVMSNNEKIAMTAPVVMTSSEAIAMTAPVVMTDDSQMAGKTMSFVLPSKYLKNQEQPPKPMDGRVKIEQIPSRIALVSTFSGFSSPDRAKGMASNLIAQVKAAYPGVKFVMDEATNSPKWEYFGYNPPFTLPCFRTNEVALYLSEVPPANVLSK</sequence>
<dbReference type="OrthoDB" id="6424451at2759"/>
<accession>A0A1Q9DVZ4</accession>